<gene>
    <name evidence="2" type="ORF">J2T57_004161</name>
</gene>
<dbReference type="PANTHER" id="PTHR33376">
    <property type="match status" value="1"/>
</dbReference>
<protein>
    <submittedName>
        <fullName evidence="2">TRAP-type C4-dicarboxylate transport system substrate-binding protein</fullName>
    </submittedName>
</protein>
<evidence type="ECO:0000313" key="2">
    <source>
        <dbReference type="EMBL" id="MCP1676987.1"/>
    </source>
</evidence>
<keyword evidence="3" id="KW-1185">Reference proteome</keyword>
<dbReference type="AlphaFoldDB" id="A0AAE3KI40"/>
<comment type="caution">
    <text evidence="2">The sequence shown here is derived from an EMBL/GenBank/DDBJ whole genome shotgun (WGS) entry which is preliminary data.</text>
</comment>
<dbReference type="NCBIfam" id="NF037995">
    <property type="entry name" value="TRAP_S1"/>
    <property type="match status" value="1"/>
</dbReference>
<keyword evidence="1" id="KW-0732">Signal</keyword>
<organism evidence="2 3">
    <name type="scientific">Natronocella acetinitrilica</name>
    <dbReference type="NCBI Taxonomy" id="414046"/>
    <lineage>
        <taxon>Bacteria</taxon>
        <taxon>Pseudomonadati</taxon>
        <taxon>Pseudomonadota</taxon>
        <taxon>Gammaproteobacteria</taxon>
        <taxon>Chromatiales</taxon>
        <taxon>Ectothiorhodospiraceae</taxon>
        <taxon>Natronocella</taxon>
    </lineage>
</organism>
<name>A0AAE3KI40_9GAMM</name>
<dbReference type="InterPro" id="IPR038404">
    <property type="entry name" value="TRAP_DctP_sf"/>
</dbReference>
<dbReference type="InterPro" id="IPR018389">
    <property type="entry name" value="DctP_fam"/>
</dbReference>
<dbReference type="Pfam" id="PF03480">
    <property type="entry name" value="DctP"/>
    <property type="match status" value="1"/>
</dbReference>
<dbReference type="GO" id="GO:0055085">
    <property type="term" value="P:transmembrane transport"/>
    <property type="evidence" value="ECO:0007669"/>
    <property type="project" value="InterPro"/>
</dbReference>
<sequence length="386" mass="42683">MATTDEAAVVPYKKYEERTERMLKKRLAQLPAALCITAALTIGGVTQASDDWPSMNITFSSALPQGGLNLAFEWWADELERRTDGAITTSRHYSASLMGAGATLPALARQRIEAGYMAAAYFPGEYPLWNVAGVPFQTSDPVAQVRAFYELYQENEAFRAEWERNGVHLLVLQPLPHGIMGSREPINSVDDLDGKRLRMVGYVAAALEELGVETVGLRPEELYESIQRGVVSGYGAWPFDLIPVSALHEVAPYHYDLGFGHYASAAIGVSKRWWDSLDPKVQDLMTEIAEEFMFEAGMPLIVQMEENACDRILDHGGSVTVFSDEDIATMEELVGSASVDRWLAAATERGIDEQVALDFREQFLAKYESHKGEVPYESGARACAAR</sequence>
<proteinExistence type="predicted"/>
<dbReference type="Gene3D" id="3.40.190.170">
    <property type="entry name" value="Bacterial extracellular solute-binding protein, family 7"/>
    <property type="match status" value="1"/>
</dbReference>
<evidence type="ECO:0000313" key="3">
    <source>
        <dbReference type="Proteomes" id="UP001205843"/>
    </source>
</evidence>
<reference evidence="2" key="1">
    <citation type="submission" date="2022-03" db="EMBL/GenBank/DDBJ databases">
        <title>Genomic Encyclopedia of Type Strains, Phase III (KMG-III): the genomes of soil and plant-associated and newly described type strains.</title>
        <authorList>
            <person name="Whitman W."/>
        </authorList>
    </citation>
    <scope>NUCLEOTIDE SEQUENCE</scope>
    <source>
        <strain evidence="2">ANL 6-2</strain>
    </source>
</reference>
<dbReference type="CDD" id="cd13666">
    <property type="entry name" value="PBP2_TRAP_DctP_like_1"/>
    <property type="match status" value="1"/>
</dbReference>
<dbReference type="Proteomes" id="UP001205843">
    <property type="component" value="Unassembled WGS sequence"/>
</dbReference>
<dbReference type="PANTHER" id="PTHR33376:SF15">
    <property type="entry name" value="BLL6794 PROTEIN"/>
    <property type="match status" value="1"/>
</dbReference>
<dbReference type="RefSeq" id="WP_253484659.1">
    <property type="nucleotide sequence ID" value="NZ_JALJXV010000012.1"/>
</dbReference>
<dbReference type="EMBL" id="JALJXV010000012">
    <property type="protein sequence ID" value="MCP1676987.1"/>
    <property type="molecule type" value="Genomic_DNA"/>
</dbReference>
<evidence type="ECO:0000256" key="1">
    <source>
        <dbReference type="ARBA" id="ARBA00022729"/>
    </source>
</evidence>
<accession>A0AAE3KI40</accession>